<evidence type="ECO:0000313" key="3">
    <source>
        <dbReference type="EMBL" id="KAK4121528.1"/>
    </source>
</evidence>
<feature type="signal peptide" evidence="1">
    <location>
        <begin position="1"/>
        <end position="22"/>
    </location>
</feature>
<accession>A0AAN6TVI9</accession>
<keyword evidence="1" id="KW-0732">Signal</keyword>
<proteinExistence type="predicted"/>
<keyword evidence="4" id="KW-1185">Reference proteome</keyword>
<evidence type="ECO:0000313" key="4">
    <source>
        <dbReference type="Proteomes" id="UP001302602"/>
    </source>
</evidence>
<dbReference type="Proteomes" id="UP001302602">
    <property type="component" value="Unassembled WGS sequence"/>
</dbReference>
<dbReference type="RefSeq" id="XP_062645299.1">
    <property type="nucleotide sequence ID" value="XM_062791350.1"/>
</dbReference>
<dbReference type="InterPro" id="IPR029226">
    <property type="entry name" value="Ecp2-like"/>
</dbReference>
<reference evidence="3" key="1">
    <citation type="journal article" date="2023" name="Mol. Phylogenet. Evol.">
        <title>Genome-scale phylogeny and comparative genomics of the fungal order Sordariales.</title>
        <authorList>
            <person name="Hensen N."/>
            <person name="Bonometti L."/>
            <person name="Westerberg I."/>
            <person name="Brannstrom I.O."/>
            <person name="Guillou S."/>
            <person name="Cros-Aarteil S."/>
            <person name="Calhoun S."/>
            <person name="Haridas S."/>
            <person name="Kuo A."/>
            <person name="Mondo S."/>
            <person name="Pangilinan J."/>
            <person name="Riley R."/>
            <person name="LaButti K."/>
            <person name="Andreopoulos B."/>
            <person name="Lipzen A."/>
            <person name="Chen C."/>
            <person name="Yan M."/>
            <person name="Daum C."/>
            <person name="Ng V."/>
            <person name="Clum A."/>
            <person name="Steindorff A."/>
            <person name="Ohm R.A."/>
            <person name="Martin F."/>
            <person name="Silar P."/>
            <person name="Natvig D.O."/>
            <person name="Lalanne C."/>
            <person name="Gautier V."/>
            <person name="Ament-Velasquez S.L."/>
            <person name="Kruys A."/>
            <person name="Hutchinson M.I."/>
            <person name="Powell A.J."/>
            <person name="Barry K."/>
            <person name="Miller A.N."/>
            <person name="Grigoriev I.V."/>
            <person name="Debuchy R."/>
            <person name="Gladieux P."/>
            <person name="Hiltunen Thoren M."/>
            <person name="Johannesson H."/>
        </authorList>
    </citation>
    <scope>NUCLEOTIDE SEQUENCE</scope>
    <source>
        <strain evidence="3">CBS 731.68</strain>
    </source>
</reference>
<evidence type="ECO:0000256" key="1">
    <source>
        <dbReference type="SAM" id="SignalP"/>
    </source>
</evidence>
<name>A0AAN6TVI9_9PEZI</name>
<feature type="domain" description="Ecp2 effector protein-like" evidence="2">
    <location>
        <begin position="57"/>
        <end position="144"/>
    </location>
</feature>
<comment type="caution">
    <text evidence="3">The sequence shown here is derived from an EMBL/GenBank/DDBJ whole genome shotgun (WGS) entry which is preliminary data.</text>
</comment>
<gene>
    <name evidence="3" type="ORF">N657DRAFT_635573</name>
</gene>
<organism evidence="3 4">
    <name type="scientific">Parathielavia appendiculata</name>
    <dbReference type="NCBI Taxonomy" id="2587402"/>
    <lineage>
        <taxon>Eukaryota</taxon>
        <taxon>Fungi</taxon>
        <taxon>Dikarya</taxon>
        <taxon>Ascomycota</taxon>
        <taxon>Pezizomycotina</taxon>
        <taxon>Sordariomycetes</taxon>
        <taxon>Sordariomycetidae</taxon>
        <taxon>Sordariales</taxon>
        <taxon>Chaetomiaceae</taxon>
        <taxon>Parathielavia</taxon>
    </lineage>
</organism>
<evidence type="ECO:0000259" key="2">
    <source>
        <dbReference type="Pfam" id="PF14856"/>
    </source>
</evidence>
<dbReference type="Pfam" id="PF14856">
    <property type="entry name" value="Hce2"/>
    <property type="match status" value="1"/>
</dbReference>
<feature type="chain" id="PRO_5042820171" description="Ecp2 effector protein-like domain-containing protein" evidence="1">
    <location>
        <begin position="23"/>
        <end position="146"/>
    </location>
</feature>
<protein>
    <recommendedName>
        <fullName evidence="2">Ecp2 effector protein-like domain-containing protein</fullName>
    </recommendedName>
</protein>
<dbReference type="EMBL" id="MU853233">
    <property type="protein sequence ID" value="KAK4121528.1"/>
    <property type="molecule type" value="Genomic_DNA"/>
</dbReference>
<sequence length="146" mass="15655">MRFTILSIAMVTLSGTMTLTSGAPIDPSSKTIPEPGVLFTPAPKTKLLAARENRNDCAKPIFMDQTSAASPKVNDCWRIIYKIHGGGTWTVWGDHRTLATYGTRAFGAEVVDGISMGVKVGNEDVRDLVPDSIKRFGKTGVVGAMV</sequence>
<reference evidence="3" key="2">
    <citation type="submission" date="2023-05" db="EMBL/GenBank/DDBJ databases">
        <authorList>
            <consortium name="Lawrence Berkeley National Laboratory"/>
            <person name="Steindorff A."/>
            <person name="Hensen N."/>
            <person name="Bonometti L."/>
            <person name="Westerberg I."/>
            <person name="Brannstrom I.O."/>
            <person name="Guillou S."/>
            <person name="Cros-Aarteil S."/>
            <person name="Calhoun S."/>
            <person name="Haridas S."/>
            <person name="Kuo A."/>
            <person name="Mondo S."/>
            <person name="Pangilinan J."/>
            <person name="Riley R."/>
            <person name="Labutti K."/>
            <person name="Andreopoulos B."/>
            <person name="Lipzen A."/>
            <person name="Chen C."/>
            <person name="Yanf M."/>
            <person name="Daum C."/>
            <person name="Ng V."/>
            <person name="Clum A."/>
            <person name="Ohm R."/>
            <person name="Martin F."/>
            <person name="Silar P."/>
            <person name="Natvig D."/>
            <person name="Lalanne C."/>
            <person name="Gautier V."/>
            <person name="Ament-Velasquez S.L."/>
            <person name="Kruys A."/>
            <person name="Hutchinson M.I."/>
            <person name="Powell A.J."/>
            <person name="Barry K."/>
            <person name="Miller A.N."/>
            <person name="Grigoriev I.V."/>
            <person name="Debuchy R."/>
            <person name="Gladieux P."/>
            <person name="Thoren M.H."/>
            <person name="Johannesson H."/>
        </authorList>
    </citation>
    <scope>NUCLEOTIDE SEQUENCE</scope>
    <source>
        <strain evidence="3">CBS 731.68</strain>
    </source>
</reference>
<dbReference type="AlphaFoldDB" id="A0AAN6TVI9"/>
<dbReference type="GeneID" id="87828119"/>